<comment type="similarity">
    <text evidence="2">Belongs to the wax synthase family.</text>
</comment>
<keyword evidence="3" id="KW-0808">Transferase</keyword>
<dbReference type="AlphaFoldDB" id="A0A0C9X600"/>
<gene>
    <name evidence="9" type="ORF">K443DRAFT_682090</name>
</gene>
<keyword evidence="6 7" id="KW-0472">Membrane</keyword>
<evidence type="ECO:0000313" key="9">
    <source>
        <dbReference type="EMBL" id="KIJ96743.1"/>
    </source>
</evidence>
<dbReference type="OrthoDB" id="1077582at2759"/>
<dbReference type="InterPro" id="IPR044851">
    <property type="entry name" value="Wax_synthase"/>
</dbReference>
<reference evidence="10" key="2">
    <citation type="submission" date="2015-01" db="EMBL/GenBank/DDBJ databases">
        <title>Evolutionary Origins and Diversification of the Mycorrhizal Mutualists.</title>
        <authorList>
            <consortium name="DOE Joint Genome Institute"/>
            <consortium name="Mycorrhizal Genomics Consortium"/>
            <person name="Kohler A."/>
            <person name="Kuo A."/>
            <person name="Nagy L.G."/>
            <person name="Floudas D."/>
            <person name="Copeland A."/>
            <person name="Barry K.W."/>
            <person name="Cichocki N."/>
            <person name="Veneault-Fourrey C."/>
            <person name="LaButti K."/>
            <person name="Lindquist E.A."/>
            <person name="Lipzen A."/>
            <person name="Lundell T."/>
            <person name="Morin E."/>
            <person name="Murat C."/>
            <person name="Riley R."/>
            <person name="Ohm R."/>
            <person name="Sun H."/>
            <person name="Tunlid A."/>
            <person name="Henrissat B."/>
            <person name="Grigoriev I.V."/>
            <person name="Hibbett D.S."/>
            <person name="Martin F."/>
        </authorList>
    </citation>
    <scope>NUCLEOTIDE SEQUENCE [LARGE SCALE GENOMIC DNA]</scope>
    <source>
        <strain evidence="10">LaAM-08-1</strain>
    </source>
</reference>
<keyword evidence="10" id="KW-1185">Reference proteome</keyword>
<reference evidence="9 10" key="1">
    <citation type="submission" date="2014-04" db="EMBL/GenBank/DDBJ databases">
        <authorList>
            <consortium name="DOE Joint Genome Institute"/>
            <person name="Kuo A."/>
            <person name="Kohler A."/>
            <person name="Nagy L.G."/>
            <person name="Floudas D."/>
            <person name="Copeland A."/>
            <person name="Barry K.W."/>
            <person name="Cichocki N."/>
            <person name="Veneault-Fourrey C."/>
            <person name="LaButti K."/>
            <person name="Lindquist E.A."/>
            <person name="Lipzen A."/>
            <person name="Lundell T."/>
            <person name="Morin E."/>
            <person name="Murat C."/>
            <person name="Sun H."/>
            <person name="Tunlid A."/>
            <person name="Henrissat B."/>
            <person name="Grigoriev I.V."/>
            <person name="Hibbett D.S."/>
            <person name="Martin F."/>
            <person name="Nordberg H.P."/>
            <person name="Cantor M.N."/>
            <person name="Hua S.X."/>
        </authorList>
    </citation>
    <scope>NUCLEOTIDE SEQUENCE [LARGE SCALE GENOMIC DNA]</scope>
    <source>
        <strain evidence="9 10">LaAM-08-1</strain>
    </source>
</reference>
<evidence type="ECO:0000256" key="5">
    <source>
        <dbReference type="ARBA" id="ARBA00022989"/>
    </source>
</evidence>
<evidence type="ECO:0000256" key="2">
    <source>
        <dbReference type="ARBA" id="ARBA00007282"/>
    </source>
</evidence>
<accession>A0A0C9X600</accession>
<name>A0A0C9X600_9AGAR</name>
<dbReference type="EMBL" id="KN838712">
    <property type="protein sequence ID" value="KIJ96743.1"/>
    <property type="molecule type" value="Genomic_DNA"/>
</dbReference>
<dbReference type="Proteomes" id="UP000054477">
    <property type="component" value="Unassembled WGS sequence"/>
</dbReference>
<sequence length="396" mass="44511">MHQKGEFKPGLFLLAEAITFVSLVVRPSRHRWILFVPILSICVYLVLFTTCENNASNNLIACNLFTLIFTSLDLVVLTDVQNELRLVGQKTPISTASLSSRFWWALRLLHSPRGIGWAHEPTAHIRPHPTTSRAQFLRDQLLRSAKYILIFDVARVLSYSNPYFQKGGLSLTDAGWLWRSTVLAHVVTSYTILGLITTVYSIVSVALGLTAPGDWPPFFGYIGDAYTVRRSWGRVWHQVMRRFLQVESDFIAYKIVGLPRKGTFTTYFKLFVAFFISGLIHYAGDYAVLGHWSGGGLICFVYQAVAITFEDAVIAIASKFGSAKPTPMKKFFGYIWVAAWFTYSLPIWSGPHLTAGFMEDDVEFSPIMGLSRGEWFPKPDPVNVLSTALSKIISDT</sequence>
<organism evidence="9 10">
    <name type="scientific">Laccaria amethystina LaAM-08-1</name>
    <dbReference type="NCBI Taxonomy" id="1095629"/>
    <lineage>
        <taxon>Eukaryota</taxon>
        <taxon>Fungi</taxon>
        <taxon>Dikarya</taxon>
        <taxon>Basidiomycota</taxon>
        <taxon>Agaricomycotina</taxon>
        <taxon>Agaricomycetes</taxon>
        <taxon>Agaricomycetidae</taxon>
        <taxon>Agaricales</taxon>
        <taxon>Agaricineae</taxon>
        <taxon>Hydnangiaceae</taxon>
        <taxon>Laccaria</taxon>
    </lineage>
</organism>
<evidence type="ECO:0000313" key="10">
    <source>
        <dbReference type="Proteomes" id="UP000054477"/>
    </source>
</evidence>
<evidence type="ECO:0000256" key="1">
    <source>
        <dbReference type="ARBA" id="ARBA00004141"/>
    </source>
</evidence>
<keyword evidence="5 7" id="KW-1133">Transmembrane helix</keyword>
<feature type="transmembrane region" description="Helical" evidence="7">
    <location>
        <begin position="55"/>
        <end position="77"/>
    </location>
</feature>
<evidence type="ECO:0000256" key="4">
    <source>
        <dbReference type="ARBA" id="ARBA00022692"/>
    </source>
</evidence>
<feature type="domain" description="Wax synthase" evidence="8">
    <location>
        <begin position="215"/>
        <end position="301"/>
    </location>
</feature>
<dbReference type="STRING" id="1095629.A0A0C9X600"/>
<evidence type="ECO:0000256" key="3">
    <source>
        <dbReference type="ARBA" id="ARBA00022679"/>
    </source>
</evidence>
<evidence type="ECO:0000256" key="7">
    <source>
        <dbReference type="SAM" id="Phobius"/>
    </source>
</evidence>
<dbReference type="GO" id="GO:0016020">
    <property type="term" value="C:membrane"/>
    <property type="evidence" value="ECO:0007669"/>
    <property type="project" value="UniProtKB-SubCell"/>
</dbReference>
<dbReference type="PANTHER" id="PTHR31595">
    <property type="entry name" value="LONG-CHAIN-ALCOHOL O-FATTY-ACYLTRANSFERASE 3-RELATED"/>
    <property type="match status" value="1"/>
</dbReference>
<dbReference type="HOGENOM" id="CLU_032731_1_0_1"/>
<protein>
    <recommendedName>
        <fullName evidence="8">Wax synthase domain-containing protein</fullName>
    </recommendedName>
</protein>
<keyword evidence="4 7" id="KW-0812">Transmembrane</keyword>
<feature type="transmembrane region" description="Helical" evidence="7">
    <location>
        <begin position="331"/>
        <end position="349"/>
    </location>
</feature>
<feature type="transmembrane region" description="Helical" evidence="7">
    <location>
        <begin position="32"/>
        <end position="49"/>
    </location>
</feature>
<dbReference type="InterPro" id="IPR032805">
    <property type="entry name" value="Wax_synthase_dom"/>
</dbReference>
<evidence type="ECO:0000259" key="8">
    <source>
        <dbReference type="Pfam" id="PF13813"/>
    </source>
</evidence>
<comment type="subcellular location">
    <subcellularLocation>
        <location evidence="1">Membrane</location>
        <topology evidence="1">Multi-pass membrane protein</topology>
    </subcellularLocation>
</comment>
<dbReference type="Pfam" id="PF13813">
    <property type="entry name" value="MBOAT_2"/>
    <property type="match status" value="1"/>
</dbReference>
<feature type="transmembrane region" description="Helical" evidence="7">
    <location>
        <begin position="289"/>
        <end position="310"/>
    </location>
</feature>
<feature type="transmembrane region" description="Helical" evidence="7">
    <location>
        <begin position="264"/>
        <end position="283"/>
    </location>
</feature>
<evidence type="ECO:0000256" key="6">
    <source>
        <dbReference type="ARBA" id="ARBA00023136"/>
    </source>
</evidence>
<proteinExistence type="inferred from homology"/>
<dbReference type="GO" id="GO:0008374">
    <property type="term" value="F:O-acyltransferase activity"/>
    <property type="evidence" value="ECO:0007669"/>
    <property type="project" value="InterPro"/>
</dbReference>
<dbReference type="PANTHER" id="PTHR31595:SF67">
    <property type="entry name" value="WAX SYNTHASE DOMAIN-CONTAINING PROTEIN"/>
    <property type="match status" value="1"/>
</dbReference>
<dbReference type="GO" id="GO:0006629">
    <property type="term" value="P:lipid metabolic process"/>
    <property type="evidence" value="ECO:0007669"/>
    <property type="project" value="InterPro"/>
</dbReference>